<dbReference type="FunCoup" id="C5Z098">
    <property type="interactions" value="1019"/>
</dbReference>
<dbReference type="Pfam" id="PF00134">
    <property type="entry name" value="Cyclin_N"/>
    <property type="match status" value="1"/>
</dbReference>
<dbReference type="eggNOG" id="KOG0653">
    <property type="taxonomic scope" value="Eukaryota"/>
</dbReference>
<reference evidence="9 10" key="1">
    <citation type="journal article" date="2009" name="Nature">
        <title>The Sorghum bicolor genome and the diversification of grasses.</title>
        <authorList>
            <person name="Paterson A.H."/>
            <person name="Bowers J.E."/>
            <person name="Bruggmann R."/>
            <person name="Dubchak I."/>
            <person name="Grimwood J."/>
            <person name="Gundlach H."/>
            <person name="Haberer G."/>
            <person name="Hellsten U."/>
            <person name="Mitros T."/>
            <person name="Poliakov A."/>
            <person name="Schmutz J."/>
            <person name="Spannagl M."/>
            <person name="Tang H."/>
            <person name="Wang X."/>
            <person name="Wicker T."/>
            <person name="Bharti A.K."/>
            <person name="Chapman J."/>
            <person name="Feltus F.A."/>
            <person name="Gowik U."/>
            <person name="Grigoriev I.V."/>
            <person name="Lyons E."/>
            <person name="Maher C.A."/>
            <person name="Martis M."/>
            <person name="Narechania A."/>
            <person name="Otillar R.P."/>
            <person name="Penning B.W."/>
            <person name="Salamov A.A."/>
            <person name="Wang Y."/>
            <person name="Zhang L."/>
            <person name="Carpita N.C."/>
            <person name="Freeling M."/>
            <person name="Gingle A.R."/>
            <person name="Hash C.T."/>
            <person name="Keller B."/>
            <person name="Klein P."/>
            <person name="Kresovich S."/>
            <person name="McCann M.C."/>
            <person name="Ming R."/>
            <person name="Peterson D.G."/>
            <person name="Mehboob-ur-Rahman"/>
            <person name="Ware D."/>
            <person name="Westhoff P."/>
            <person name="Mayer K.F."/>
            <person name="Messing J."/>
            <person name="Rokhsar D.S."/>
        </authorList>
    </citation>
    <scope>NUCLEOTIDE SEQUENCE [LARGE SCALE GENOMIC DNA]</scope>
    <source>
        <strain evidence="10">cv. BTx623</strain>
    </source>
</reference>
<dbReference type="InterPro" id="IPR048258">
    <property type="entry name" value="Cyclins_cyclin-box"/>
</dbReference>
<evidence type="ECO:0000259" key="8">
    <source>
        <dbReference type="SMART" id="SM01332"/>
    </source>
</evidence>
<dbReference type="GO" id="GO:0016538">
    <property type="term" value="F:cyclin-dependent protein serine/threonine kinase regulator activity"/>
    <property type="evidence" value="ECO:0000318"/>
    <property type="project" value="GO_Central"/>
</dbReference>
<accession>C5Z098</accession>
<evidence type="ECO:0000256" key="4">
    <source>
        <dbReference type="ARBA" id="ARBA00023306"/>
    </source>
</evidence>
<evidence type="ECO:0000259" key="7">
    <source>
        <dbReference type="SMART" id="SM00385"/>
    </source>
</evidence>
<organism evidence="9 10">
    <name type="scientific">Sorghum bicolor</name>
    <name type="common">Sorghum</name>
    <name type="synonym">Sorghum vulgare</name>
    <dbReference type="NCBI Taxonomy" id="4558"/>
    <lineage>
        <taxon>Eukaryota</taxon>
        <taxon>Viridiplantae</taxon>
        <taxon>Streptophyta</taxon>
        <taxon>Embryophyta</taxon>
        <taxon>Tracheophyta</taxon>
        <taxon>Spermatophyta</taxon>
        <taxon>Magnoliopsida</taxon>
        <taxon>Liliopsida</taxon>
        <taxon>Poales</taxon>
        <taxon>Poaceae</taxon>
        <taxon>PACMAD clade</taxon>
        <taxon>Panicoideae</taxon>
        <taxon>Andropogonodae</taxon>
        <taxon>Andropogoneae</taxon>
        <taxon>Sorghinae</taxon>
        <taxon>Sorghum</taxon>
    </lineage>
</organism>
<dbReference type="SMART" id="SM01332">
    <property type="entry name" value="Cyclin_C"/>
    <property type="match status" value="1"/>
</dbReference>
<feature type="compositionally biased region" description="Low complexity" evidence="6">
    <location>
        <begin position="8"/>
        <end position="25"/>
    </location>
</feature>
<dbReference type="PANTHER" id="PTHR10177">
    <property type="entry name" value="CYCLINS"/>
    <property type="match status" value="1"/>
</dbReference>
<dbReference type="GO" id="GO:0051301">
    <property type="term" value="P:cell division"/>
    <property type="evidence" value="ECO:0007669"/>
    <property type="project" value="UniProtKB-KW"/>
</dbReference>
<dbReference type="PIRSF" id="PIRSF001771">
    <property type="entry name" value="Cyclin_A_B_D_E"/>
    <property type="match status" value="1"/>
</dbReference>
<keyword evidence="3 5" id="KW-0195">Cyclin</keyword>
<dbReference type="FunFam" id="1.10.472.10:FF:000032">
    <property type="entry name" value="G2/mitotic-specific cyclin-1"/>
    <property type="match status" value="1"/>
</dbReference>
<dbReference type="Proteomes" id="UP000000768">
    <property type="component" value="Chromosome 9"/>
</dbReference>
<dbReference type="OMA" id="MATRNHR"/>
<dbReference type="GO" id="GO:0005634">
    <property type="term" value="C:nucleus"/>
    <property type="evidence" value="ECO:0000318"/>
    <property type="project" value="GO_Central"/>
</dbReference>
<dbReference type="SUPFAM" id="SSF47954">
    <property type="entry name" value="Cyclin-like"/>
    <property type="match status" value="2"/>
</dbReference>
<protein>
    <submittedName>
        <fullName evidence="9">Uncharacterized protein</fullName>
    </submittedName>
</protein>
<evidence type="ECO:0000256" key="1">
    <source>
        <dbReference type="ARBA" id="ARBA00006955"/>
    </source>
</evidence>
<reference evidence="10" key="2">
    <citation type="journal article" date="2018" name="Plant J.">
        <title>The Sorghum bicolor reference genome: improved assembly, gene annotations, a transcriptome atlas, and signatures of genome organization.</title>
        <authorList>
            <person name="McCormick R.F."/>
            <person name="Truong S.K."/>
            <person name="Sreedasyam A."/>
            <person name="Jenkins J."/>
            <person name="Shu S."/>
            <person name="Sims D."/>
            <person name="Kennedy M."/>
            <person name="Amirebrahimi M."/>
            <person name="Weers B.D."/>
            <person name="McKinley B."/>
            <person name="Mattison A."/>
            <person name="Morishige D.T."/>
            <person name="Grimwood J."/>
            <person name="Schmutz J."/>
            <person name="Mullet J.E."/>
        </authorList>
    </citation>
    <scope>NUCLEOTIDE SEQUENCE [LARGE SCALE GENOMIC DNA]</scope>
    <source>
        <strain evidence="10">cv. BTx623</strain>
    </source>
</reference>
<keyword evidence="10" id="KW-1185">Reference proteome</keyword>
<dbReference type="InterPro" id="IPR039361">
    <property type="entry name" value="Cyclin"/>
</dbReference>
<feature type="compositionally biased region" description="Low complexity" evidence="6">
    <location>
        <begin position="91"/>
        <end position="102"/>
    </location>
</feature>
<dbReference type="Pfam" id="PF02984">
    <property type="entry name" value="Cyclin_C"/>
    <property type="match status" value="1"/>
</dbReference>
<sequence>MATRNHRAAAAAAAAPQPANRGAARIAGKQKDAAAAGRPNATRPALGDIGNVALSDVLDGGIKLPEGIHRPITRSFGAQLLKAALANKNAVAPAQPVAARAVTKPARKVPAKNIPRPEQENRKPSEGAAKNPEGNRKPLEGAAKNPEGNRKPSEGAKNGRKKLVCTLSTVLSARSKAACGLTEKPKPLIEDIDKSDGDNQFALVDYVEDIYTFYKTAQHESRPIDYMGNQPAITYKMRAMLTEWLIESHQRFHLMPETLYLTIYIVDRYLSLQPVPRAELQLVGMAAMLIACKYEEIWAPQVNDFIQIADCAFSRQQILVAEKAILNSMQWNLTVPTPYHFLLRFAKAAGSADEQLQNMIYFFGELALMAYGMVTTYPSTVAACAVYAARLTLRKSPLWTETLKHHTGLHEQQLREGTRMLLRSHAAAPDANLNAVYEKYSAEQFGRVALHPPAALPDLV</sequence>
<dbReference type="Gene3D" id="1.10.472.10">
    <property type="entry name" value="Cyclin-like"/>
    <property type="match status" value="2"/>
</dbReference>
<proteinExistence type="inferred from homology"/>
<evidence type="ECO:0000313" key="10">
    <source>
        <dbReference type="Proteomes" id="UP000000768"/>
    </source>
</evidence>
<dbReference type="STRING" id="4558.C5Z098"/>
<dbReference type="KEGG" id="sbi:8077040"/>
<feature type="compositionally biased region" description="Basic and acidic residues" evidence="6">
    <location>
        <begin position="115"/>
        <end position="125"/>
    </location>
</feature>
<dbReference type="InterPro" id="IPR046965">
    <property type="entry name" value="Cyclin_A/B-like"/>
</dbReference>
<dbReference type="InterPro" id="IPR004367">
    <property type="entry name" value="Cyclin_C-dom"/>
</dbReference>
<dbReference type="HOGENOM" id="CLU_020695_0_3_1"/>
<dbReference type="OrthoDB" id="5590282at2759"/>
<keyword evidence="4" id="KW-0131">Cell cycle</keyword>
<dbReference type="InterPro" id="IPR006671">
    <property type="entry name" value="Cyclin_N"/>
</dbReference>
<evidence type="ECO:0000256" key="6">
    <source>
        <dbReference type="SAM" id="MobiDB-lite"/>
    </source>
</evidence>
<dbReference type="GO" id="GO:0005737">
    <property type="term" value="C:cytoplasm"/>
    <property type="evidence" value="ECO:0000318"/>
    <property type="project" value="GO_Central"/>
</dbReference>
<dbReference type="GO" id="GO:0010332">
    <property type="term" value="P:response to gamma radiation"/>
    <property type="evidence" value="ECO:0007669"/>
    <property type="project" value="UniProtKB-ARBA"/>
</dbReference>
<dbReference type="GO" id="GO:0000307">
    <property type="term" value="C:cyclin-dependent protein kinase holoenzyme complex"/>
    <property type="evidence" value="ECO:0000318"/>
    <property type="project" value="GO_Central"/>
</dbReference>
<dbReference type="GO" id="GO:0000082">
    <property type="term" value="P:G1/S transition of mitotic cell cycle"/>
    <property type="evidence" value="ECO:0000318"/>
    <property type="project" value="GO_Central"/>
</dbReference>
<evidence type="ECO:0000256" key="3">
    <source>
        <dbReference type="ARBA" id="ARBA00023127"/>
    </source>
</evidence>
<gene>
    <name evidence="9" type="ORF">SORBI_3009G181500</name>
</gene>
<evidence type="ECO:0000256" key="2">
    <source>
        <dbReference type="ARBA" id="ARBA00022618"/>
    </source>
</evidence>
<dbReference type="InParanoid" id="C5Z098"/>
<feature type="region of interest" description="Disordered" evidence="6">
    <location>
        <begin position="1"/>
        <end position="47"/>
    </location>
</feature>
<evidence type="ECO:0000256" key="5">
    <source>
        <dbReference type="RuleBase" id="RU000383"/>
    </source>
</evidence>
<dbReference type="InterPro" id="IPR013763">
    <property type="entry name" value="Cyclin-like_dom"/>
</dbReference>
<dbReference type="PROSITE" id="PS00292">
    <property type="entry name" value="CYCLINS"/>
    <property type="match status" value="1"/>
</dbReference>
<feature type="region of interest" description="Disordered" evidence="6">
    <location>
        <begin position="91"/>
        <end position="159"/>
    </location>
</feature>
<keyword evidence="2" id="KW-0132">Cell division</keyword>
<name>C5Z098_SORBI</name>
<feature type="domain" description="Cyclin-like" evidence="7">
    <location>
        <begin position="243"/>
        <end position="327"/>
    </location>
</feature>
<feature type="domain" description="Cyclin-like" evidence="7">
    <location>
        <begin position="340"/>
        <end position="423"/>
    </location>
</feature>
<comment type="similarity">
    <text evidence="1">Belongs to the cyclin family. Cyclin AB subfamily.</text>
</comment>
<evidence type="ECO:0000313" key="9">
    <source>
        <dbReference type="EMBL" id="EES18429.1"/>
    </source>
</evidence>
<dbReference type="Gramene" id="EES18429">
    <property type="protein sequence ID" value="EES18429"/>
    <property type="gene ID" value="SORBI_3009G181500"/>
</dbReference>
<dbReference type="AlphaFoldDB" id="C5Z098"/>
<dbReference type="EMBL" id="CM000768">
    <property type="protein sequence ID" value="EES18429.1"/>
    <property type="molecule type" value="Genomic_DNA"/>
</dbReference>
<dbReference type="SMART" id="SM00385">
    <property type="entry name" value="CYCLIN"/>
    <property type="match status" value="2"/>
</dbReference>
<dbReference type="InterPro" id="IPR036915">
    <property type="entry name" value="Cyclin-like_sf"/>
</dbReference>
<feature type="domain" description="Cyclin C-terminal" evidence="8">
    <location>
        <begin position="336"/>
        <end position="454"/>
    </location>
</feature>